<feature type="chain" id="PRO_5037530541" evidence="1">
    <location>
        <begin position="31"/>
        <end position="164"/>
    </location>
</feature>
<dbReference type="GO" id="GO:0005506">
    <property type="term" value="F:iron ion binding"/>
    <property type="evidence" value="ECO:0007669"/>
    <property type="project" value="InterPro"/>
</dbReference>
<dbReference type="InterPro" id="IPR002321">
    <property type="entry name" value="Cyt_c_II"/>
</dbReference>
<proteinExistence type="predicted"/>
<evidence type="ECO:0000313" key="3">
    <source>
        <dbReference type="Proteomes" id="UP000664779"/>
    </source>
</evidence>
<protein>
    <submittedName>
        <fullName evidence="2">Cytochrome c</fullName>
    </submittedName>
</protein>
<dbReference type="EMBL" id="JAFLNF010000001">
    <property type="protein sequence ID" value="MBO0343752.1"/>
    <property type="molecule type" value="Genomic_DNA"/>
</dbReference>
<feature type="signal peptide" evidence="1">
    <location>
        <begin position="1"/>
        <end position="30"/>
    </location>
</feature>
<dbReference type="Gene3D" id="1.20.120.10">
    <property type="entry name" value="Cytochrome c/b562"/>
    <property type="match status" value="1"/>
</dbReference>
<organism evidence="2 3">
    <name type="scientific">Roseibium limicola</name>
    <dbReference type="NCBI Taxonomy" id="2816037"/>
    <lineage>
        <taxon>Bacteria</taxon>
        <taxon>Pseudomonadati</taxon>
        <taxon>Pseudomonadota</taxon>
        <taxon>Alphaproteobacteria</taxon>
        <taxon>Hyphomicrobiales</taxon>
        <taxon>Stappiaceae</taxon>
        <taxon>Roseibium</taxon>
    </lineage>
</organism>
<dbReference type="PROSITE" id="PS51009">
    <property type="entry name" value="CYTCII"/>
    <property type="match status" value="1"/>
</dbReference>
<comment type="caution">
    <text evidence="2">The sequence shown here is derived from an EMBL/GenBank/DDBJ whole genome shotgun (WGS) entry which is preliminary data.</text>
</comment>
<evidence type="ECO:0000313" key="2">
    <source>
        <dbReference type="EMBL" id="MBO0343752.1"/>
    </source>
</evidence>
<dbReference type="InterPro" id="IPR010980">
    <property type="entry name" value="Cyt_c/b562"/>
</dbReference>
<keyword evidence="1" id="KW-0732">Signal</keyword>
<dbReference type="Pfam" id="PF01322">
    <property type="entry name" value="Cytochrom_C_2"/>
    <property type="match status" value="1"/>
</dbReference>
<dbReference type="GO" id="GO:0022900">
    <property type="term" value="P:electron transport chain"/>
    <property type="evidence" value="ECO:0007669"/>
    <property type="project" value="InterPro"/>
</dbReference>
<dbReference type="Proteomes" id="UP000664779">
    <property type="component" value="Unassembled WGS sequence"/>
</dbReference>
<reference evidence="2" key="1">
    <citation type="submission" date="2021-03" db="EMBL/GenBank/DDBJ databases">
        <title>Roseibium sp. CAU 1637 isolated from Incheon.</title>
        <authorList>
            <person name="Kim W."/>
        </authorList>
    </citation>
    <scope>NUCLEOTIDE SEQUENCE</scope>
    <source>
        <strain evidence="2">CAU 1637</strain>
    </source>
</reference>
<accession>A0A939EJV1</accession>
<dbReference type="GO" id="GO:0009055">
    <property type="term" value="F:electron transfer activity"/>
    <property type="evidence" value="ECO:0007669"/>
    <property type="project" value="InterPro"/>
</dbReference>
<sequence length="164" mass="16795">MKFANWIAGACCCATVLGGSLALLSAPGFAHGGATGVVKARMDLMGDLGKAMKSLGGMARGKTSYNAEEAMIAGESLNAHGGNALTDLFPEGSLEGPSEAREEIWTDWDRFAQFADQLQAAGKGIAAAAALQPNATSLPDDVKAAFGQAASSCSGCHKAFRLNR</sequence>
<dbReference type="RefSeq" id="WP_206937399.1">
    <property type="nucleotide sequence ID" value="NZ_JAFLNF010000001.1"/>
</dbReference>
<keyword evidence="3" id="KW-1185">Reference proteome</keyword>
<gene>
    <name evidence="2" type="ORF">J0X15_00840</name>
</gene>
<evidence type="ECO:0000256" key="1">
    <source>
        <dbReference type="SAM" id="SignalP"/>
    </source>
</evidence>
<dbReference type="SUPFAM" id="SSF47175">
    <property type="entry name" value="Cytochromes"/>
    <property type="match status" value="1"/>
</dbReference>
<dbReference type="AlphaFoldDB" id="A0A939EJV1"/>
<dbReference type="GO" id="GO:0020037">
    <property type="term" value="F:heme binding"/>
    <property type="evidence" value="ECO:0007669"/>
    <property type="project" value="InterPro"/>
</dbReference>
<name>A0A939EJV1_9HYPH</name>